<organism evidence="4 5">
    <name type="scientific">Splendidivirga corallicola</name>
    <dbReference type="NCBI Taxonomy" id="3051826"/>
    <lineage>
        <taxon>Bacteria</taxon>
        <taxon>Pseudomonadati</taxon>
        <taxon>Bacteroidota</taxon>
        <taxon>Cytophagia</taxon>
        <taxon>Cytophagales</taxon>
        <taxon>Splendidivirgaceae</taxon>
        <taxon>Splendidivirga</taxon>
    </lineage>
</organism>
<dbReference type="Proteomes" id="UP001172082">
    <property type="component" value="Unassembled WGS sequence"/>
</dbReference>
<name>A0ABT8KXE8_9BACT</name>
<feature type="domain" description="Response regulatory" evidence="2">
    <location>
        <begin position="3"/>
        <end position="116"/>
    </location>
</feature>
<dbReference type="EMBL" id="JAUJEA010000019">
    <property type="protein sequence ID" value="MDN5205477.1"/>
    <property type="molecule type" value="Genomic_DNA"/>
</dbReference>
<dbReference type="PANTHER" id="PTHR37299:SF1">
    <property type="entry name" value="STAGE 0 SPORULATION PROTEIN A HOMOLOG"/>
    <property type="match status" value="1"/>
</dbReference>
<evidence type="ECO:0000259" key="3">
    <source>
        <dbReference type="PROSITE" id="PS50930"/>
    </source>
</evidence>
<protein>
    <submittedName>
        <fullName evidence="4">LytTR family DNA-binding domain-containing protein</fullName>
    </submittedName>
</protein>
<dbReference type="RefSeq" id="WP_346755499.1">
    <property type="nucleotide sequence ID" value="NZ_JAUJEA010000019.1"/>
</dbReference>
<feature type="domain" description="HTH LytTR-type" evidence="3">
    <location>
        <begin position="149"/>
        <end position="243"/>
    </location>
</feature>
<dbReference type="InterPro" id="IPR001789">
    <property type="entry name" value="Sig_transdc_resp-reg_receiver"/>
</dbReference>
<sequence length="253" mass="29555">MIKAIVVDDEILARKRVFQLLDGEPEIMVIGECRNGEEAIKMIAQKEPDLVFLDIQMPDMDGFTVLSKLKTVNLPYIIFATAFDQYALKAFEVHALDYLLKPFDEDRFGEALKQAKDQIKLKRSSKFNNKLLNLMREFQQEDGVYLKLFSIKEKGRVAQIAADNVLYLEADGNYVVLHTDQATHLYRITMNAIADQLDPEDFLRIHRSYMINRRYILKYKYLNNNEYLFTLKNGQKLISGRTYKGDILNYFEK</sequence>
<proteinExistence type="predicted"/>
<feature type="modified residue" description="4-aspartylphosphate" evidence="1">
    <location>
        <position position="54"/>
    </location>
</feature>
<evidence type="ECO:0000313" key="5">
    <source>
        <dbReference type="Proteomes" id="UP001172082"/>
    </source>
</evidence>
<keyword evidence="1" id="KW-0597">Phosphoprotein</keyword>
<keyword evidence="4" id="KW-0238">DNA-binding</keyword>
<dbReference type="InterPro" id="IPR011006">
    <property type="entry name" value="CheY-like_superfamily"/>
</dbReference>
<dbReference type="PROSITE" id="PS50110">
    <property type="entry name" value="RESPONSE_REGULATORY"/>
    <property type="match status" value="1"/>
</dbReference>
<dbReference type="SMART" id="SM00448">
    <property type="entry name" value="REC"/>
    <property type="match status" value="1"/>
</dbReference>
<dbReference type="Pfam" id="PF00072">
    <property type="entry name" value="Response_reg"/>
    <property type="match status" value="1"/>
</dbReference>
<accession>A0ABT8KXE8</accession>
<dbReference type="InterPro" id="IPR046947">
    <property type="entry name" value="LytR-like"/>
</dbReference>
<dbReference type="Gene3D" id="2.40.50.1020">
    <property type="entry name" value="LytTr DNA-binding domain"/>
    <property type="match status" value="1"/>
</dbReference>
<dbReference type="PROSITE" id="PS50930">
    <property type="entry name" value="HTH_LYTTR"/>
    <property type="match status" value="1"/>
</dbReference>
<dbReference type="Gene3D" id="3.40.50.2300">
    <property type="match status" value="1"/>
</dbReference>
<reference evidence="4" key="1">
    <citation type="submission" date="2023-06" db="EMBL/GenBank/DDBJ databases">
        <title>Genomic of Parafulvivirga corallium.</title>
        <authorList>
            <person name="Wang G."/>
        </authorList>
    </citation>
    <scope>NUCLEOTIDE SEQUENCE</scope>
    <source>
        <strain evidence="4">BMA10</strain>
    </source>
</reference>
<evidence type="ECO:0000313" key="4">
    <source>
        <dbReference type="EMBL" id="MDN5205477.1"/>
    </source>
</evidence>
<dbReference type="SMART" id="SM00850">
    <property type="entry name" value="LytTR"/>
    <property type="match status" value="1"/>
</dbReference>
<dbReference type="Pfam" id="PF04397">
    <property type="entry name" value="LytTR"/>
    <property type="match status" value="1"/>
</dbReference>
<dbReference type="SUPFAM" id="SSF52172">
    <property type="entry name" value="CheY-like"/>
    <property type="match status" value="1"/>
</dbReference>
<evidence type="ECO:0000259" key="2">
    <source>
        <dbReference type="PROSITE" id="PS50110"/>
    </source>
</evidence>
<dbReference type="GO" id="GO:0003677">
    <property type="term" value="F:DNA binding"/>
    <property type="evidence" value="ECO:0007669"/>
    <property type="project" value="UniProtKB-KW"/>
</dbReference>
<dbReference type="InterPro" id="IPR007492">
    <property type="entry name" value="LytTR_DNA-bd_dom"/>
</dbReference>
<gene>
    <name evidence="4" type="ORF">QQ008_29105</name>
</gene>
<comment type="caution">
    <text evidence="4">The sequence shown here is derived from an EMBL/GenBank/DDBJ whole genome shotgun (WGS) entry which is preliminary data.</text>
</comment>
<dbReference type="PANTHER" id="PTHR37299">
    <property type="entry name" value="TRANSCRIPTIONAL REGULATOR-RELATED"/>
    <property type="match status" value="1"/>
</dbReference>
<evidence type="ECO:0000256" key="1">
    <source>
        <dbReference type="PROSITE-ProRule" id="PRU00169"/>
    </source>
</evidence>
<keyword evidence="5" id="KW-1185">Reference proteome</keyword>